<feature type="transmembrane region" description="Helical" evidence="3">
    <location>
        <begin position="89"/>
        <end position="115"/>
    </location>
</feature>
<dbReference type="Pfam" id="PF11998">
    <property type="entry name" value="DUF3493"/>
    <property type="match status" value="1"/>
</dbReference>
<evidence type="ECO:0000256" key="2">
    <source>
        <dbReference type="SAM" id="MobiDB-lite"/>
    </source>
</evidence>
<evidence type="ECO:0000313" key="5">
    <source>
        <dbReference type="EMBL" id="GFH51037.1"/>
    </source>
</evidence>
<protein>
    <recommendedName>
        <fullName evidence="7">Photosystem I assembly protein Ycf4</fullName>
    </recommendedName>
</protein>
<evidence type="ECO:0000256" key="1">
    <source>
        <dbReference type="SAM" id="Coils"/>
    </source>
</evidence>
<feature type="region of interest" description="Disordered" evidence="2">
    <location>
        <begin position="254"/>
        <end position="278"/>
    </location>
</feature>
<reference evidence="5 6" key="1">
    <citation type="journal article" date="2021" name="Sci. Rep.">
        <title>The genome of the diatom Chaetoceros tenuissimus carries an ancient integrated fragment of an extant virus.</title>
        <authorList>
            <person name="Hongo Y."/>
            <person name="Kimura K."/>
            <person name="Takaki Y."/>
            <person name="Yoshida Y."/>
            <person name="Baba S."/>
            <person name="Kobayashi G."/>
            <person name="Nagasaki K."/>
            <person name="Hano T."/>
            <person name="Tomaru Y."/>
        </authorList>
    </citation>
    <scope>NUCLEOTIDE SEQUENCE [LARGE SCALE GENOMIC DNA]</scope>
    <source>
        <strain evidence="5 6">NIES-3715</strain>
    </source>
</reference>
<gene>
    <name evidence="5" type="ORF">CTEN210_07513</name>
</gene>
<comment type="caution">
    <text evidence="5">The sequence shown here is derived from an EMBL/GenBank/DDBJ whole genome shotgun (WGS) entry which is preliminary data.</text>
</comment>
<dbReference type="InterPro" id="IPR021883">
    <property type="entry name" value="LPA1-like"/>
</dbReference>
<evidence type="ECO:0000256" key="4">
    <source>
        <dbReference type="SAM" id="SignalP"/>
    </source>
</evidence>
<dbReference type="PANTHER" id="PTHR35498">
    <property type="entry name" value="PROTEIN LOW PSII ACCUMULATION 1, CHLOROPLASTIC"/>
    <property type="match status" value="1"/>
</dbReference>
<feature type="compositionally biased region" description="Basic and acidic residues" evidence="2">
    <location>
        <begin position="254"/>
        <end position="266"/>
    </location>
</feature>
<evidence type="ECO:0000313" key="6">
    <source>
        <dbReference type="Proteomes" id="UP001054902"/>
    </source>
</evidence>
<dbReference type="PANTHER" id="PTHR35498:SF1">
    <property type="entry name" value="LOW PSII ACCUMULATION-LIKE PROTEIN"/>
    <property type="match status" value="1"/>
</dbReference>
<keyword evidence="3" id="KW-1133">Transmembrane helix</keyword>
<evidence type="ECO:0008006" key="7">
    <source>
        <dbReference type="Google" id="ProtNLM"/>
    </source>
</evidence>
<proteinExistence type="predicted"/>
<dbReference type="AlphaFoldDB" id="A0AAD3CS07"/>
<accession>A0AAD3CS07</accession>
<feature type="coiled-coil region" evidence="1">
    <location>
        <begin position="148"/>
        <end position="179"/>
    </location>
</feature>
<dbReference type="Proteomes" id="UP001054902">
    <property type="component" value="Unassembled WGS sequence"/>
</dbReference>
<dbReference type="EMBL" id="BLLK01000045">
    <property type="protein sequence ID" value="GFH51037.1"/>
    <property type="molecule type" value="Genomic_DNA"/>
</dbReference>
<keyword evidence="4" id="KW-0732">Signal</keyword>
<name>A0AAD3CS07_9STRA</name>
<feature type="region of interest" description="Disordered" evidence="2">
    <location>
        <begin position="42"/>
        <end position="67"/>
    </location>
</feature>
<keyword evidence="6" id="KW-1185">Reference proteome</keyword>
<keyword evidence="3" id="KW-0812">Transmembrane</keyword>
<feature type="transmembrane region" description="Helical" evidence="3">
    <location>
        <begin position="127"/>
        <end position="146"/>
    </location>
</feature>
<evidence type="ECO:0000256" key="3">
    <source>
        <dbReference type="SAM" id="Phobius"/>
    </source>
</evidence>
<sequence>MKLIFASSVLAAICMNAIPTAHAFTIPSARFATKVASTQSKTVSPSSSQTSLMMSSKENESKKKNGGIDAATRSRLLSESIAPWRTLRLFLYFSLGSGATLGGFITATGVAAYLSGARSDLDINTEYLNLAIDFGAVAVFALLARWDLGKADELNEKVNKKLQEKKDNKVIRKAMKEREQTFSKLNIEIRVSEDGQTQTAPVEAIQTGGKQHVIVVAGPRKAIRDALLGANILKMEFSIRDVLIVPYELGKTQRQKEDEAKLRPDGKGFGGESSRPTWETQPYVAQPVGEGWDEYIKAELDDAVKQNGEKVKEDGIAIVVANSGEIIRRGVGQVPWRNMVEELENAVKDDELLDLGFLQG</sequence>
<feature type="compositionally biased region" description="Low complexity" evidence="2">
    <location>
        <begin position="42"/>
        <end position="56"/>
    </location>
</feature>
<keyword evidence="1" id="KW-0175">Coiled coil</keyword>
<feature type="chain" id="PRO_5042026325" description="Photosystem I assembly protein Ycf4" evidence="4">
    <location>
        <begin position="24"/>
        <end position="360"/>
    </location>
</feature>
<feature type="signal peptide" evidence="4">
    <location>
        <begin position="1"/>
        <end position="23"/>
    </location>
</feature>
<keyword evidence="3" id="KW-0472">Membrane</keyword>
<organism evidence="5 6">
    <name type="scientific">Chaetoceros tenuissimus</name>
    <dbReference type="NCBI Taxonomy" id="426638"/>
    <lineage>
        <taxon>Eukaryota</taxon>
        <taxon>Sar</taxon>
        <taxon>Stramenopiles</taxon>
        <taxon>Ochrophyta</taxon>
        <taxon>Bacillariophyta</taxon>
        <taxon>Coscinodiscophyceae</taxon>
        <taxon>Chaetocerotophycidae</taxon>
        <taxon>Chaetocerotales</taxon>
        <taxon>Chaetocerotaceae</taxon>
        <taxon>Chaetoceros</taxon>
    </lineage>
</organism>